<dbReference type="RefSeq" id="WP_360029255.1">
    <property type="nucleotide sequence ID" value="NZ_JBEXZR010000060.1"/>
</dbReference>
<evidence type="ECO:0000256" key="1">
    <source>
        <dbReference type="SAM" id="MobiDB-lite"/>
    </source>
</evidence>
<evidence type="ECO:0000313" key="3">
    <source>
        <dbReference type="Proteomes" id="UP001550378"/>
    </source>
</evidence>
<sequence>MMAGARTSIAEQLAATRIGDEVEPDKRTVQPPSSGSAETISPSSQVSGSRQIDEKTGRLPSPPPEGEVTFFVAPGSDDPAERLAYCEGAILHAERQTELATERITQQYLLWVGEPYRIVREEELYRLSGYATFDAWGRALYGRSGDYMNKVIRVGPVVRALAPITRRQLKEDPLRPLVSVQRRHGDEAVRECWRDAEEAGDLTKRGLLAAAIRRGYKVDHLEPAEVPPQRPRLEPAQLSVSKLKRLGATDPQQALALCRKMREELAALERDLSEERPGDPE</sequence>
<feature type="compositionally biased region" description="Basic and acidic residues" evidence="1">
    <location>
        <begin position="18"/>
        <end position="28"/>
    </location>
</feature>
<evidence type="ECO:0000313" key="2">
    <source>
        <dbReference type="EMBL" id="MEU0712464.1"/>
    </source>
</evidence>
<dbReference type="Proteomes" id="UP001550378">
    <property type="component" value="Unassembled WGS sequence"/>
</dbReference>
<protein>
    <submittedName>
        <fullName evidence="2">Uncharacterized protein</fullName>
    </submittedName>
</protein>
<accession>A0ABV2WGH9</accession>
<feature type="region of interest" description="Disordered" evidence="1">
    <location>
        <begin position="1"/>
        <end position="67"/>
    </location>
</feature>
<reference evidence="2 3" key="1">
    <citation type="submission" date="2024-06" db="EMBL/GenBank/DDBJ databases">
        <title>The Natural Products Discovery Center: Release of the First 8490 Sequenced Strains for Exploring Actinobacteria Biosynthetic Diversity.</title>
        <authorList>
            <person name="Kalkreuter E."/>
            <person name="Kautsar S.A."/>
            <person name="Yang D."/>
            <person name="Bader C.D."/>
            <person name="Teijaro C.N."/>
            <person name="Fluegel L."/>
            <person name="Davis C.M."/>
            <person name="Simpson J.R."/>
            <person name="Lauterbach L."/>
            <person name="Steele A.D."/>
            <person name="Gui C."/>
            <person name="Meng S."/>
            <person name="Li G."/>
            <person name="Viehrig K."/>
            <person name="Ye F."/>
            <person name="Su P."/>
            <person name="Kiefer A.F."/>
            <person name="Nichols A."/>
            <person name="Cepeda A.J."/>
            <person name="Yan W."/>
            <person name="Fan B."/>
            <person name="Jiang Y."/>
            <person name="Adhikari A."/>
            <person name="Zheng C.-J."/>
            <person name="Schuster L."/>
            <person name="Cowan T.M."/>
            <person name="Smanski M.J."/>
            <person name="Chevrette M.G."/>
            <person name="De Carvalho L.P.S."/>
            <person name="Shen B."/>
        </authorList>
    </citation>
    <scope>NUCLEOTIDE SEQUENCE [LARGE SCALE GENOMIC DNA]</scope>
    <source>
        <strain evidence="2 3">NPDC006337</strain>
    </source>
</reference>
<gene>
    <name evidence="2" type="ORF">ABZ508_34450</name>
</gene>
<dbReference type="EMBL" id="JBEXZR010000060">
    <property type="protein sequence ID" value="MEU0712464.1"/>
    <property type="molecule type" value="Genomic_DNA"/>
</dbReference>
<feature type="compositionally biased region" description="Polar residues" evidence="1">
    <location>
        <begin position="30"/>
        <end position="50"/>
    </location>
</feature>
<name>A0ABV2WGH9_9ACTN</name>
<keyword evidence="3" id="KW-1185">Reference proteome</keyword>
<proteinExistence type="predicted"/>
<organism evidence="2 3">
    <name type="scientific">Streptomyces lavendulocolor</name>
    <dbReference type="NCBI Taxonomy" id="67316"/>
    <lineage>
        <taxon>Bacteria</taxon>
        <taxon>Bacillati</taxon>
        <taxon>Actinomycetota</taxon>
        <taxon>Actinomycetes</taxon>
        <taxon>Kitasatosporales</taxon>
        <taxon>Streptomycetaceae</taxon>
        <taxon>Streptomyces</taxon>
    </lineage>
</organism>
<comment type="caution">
    <text evidence="2">The sequence shown here is derived from an EMBL/GenBank/DDBJ whole genome shotgun (WGS) entry which is preliminary data.</text>
</comment>